<evidence type="ECO:0000313" key="3">
    <source>
        <dbReference type="EMBL" id="KAH0575384.1"/>
    </source>
</evidence>
<sequence>MDEYFQQRLARYKQKIEHKRSQPEFLEFDLDFSDIRDQVNKVSTSISDEKHYDDLIKVYDDFFQLQDNQQKLYKQQQYSSSLRLASQQMDTVSVQDTDESNTLISKQPSTIQNE</sequence>
<evidence type="ECO:0000256" key="1">
    <source>
        <dbReference type="SAM" id="MobiDB-lite"/>
    </source>
</evidence>
<organism evidence="2">
    <name type="scientific">Spironucleus salmonicida</name>
    <dbReference type="NCBI Taxonomy" id="348837"/>
    <lineage>
        <taxon>Eukaryota</taxon>
        <taxon>Metamonada</taxon>
        <taxon>Diplomonadida</taxon>
        <taxon>Hexamitidae</taxon>
        <taxon>Hexamitinae</taxon>
        <taxon>Spironucleus</taxon>
    </lineage>
</organism>
<dbReference type="EMBL" id="AUWU02000003">
    <property type="protein sequence ID" value="KAH0575384.1"/>
    <property type="molecule type" value="Genomic_DNA"/>
</dbReference>
<dbReference type="EMBL" id="KI546038">
    <property type="protein sequence ID" value="EST47598.1"/>
    <property type="molecule type" value="Genomic_DNA"/>
</dbReference>
<dbReference type="Proteomes" id="UP000018208">
    <property type="component" value="Unassembled WGS sequence"/>
</dbReference>
<feature type="region of interest" description="Disordered" evidence="1">
    <location>
        <begin position="89"/>
        <end position="114"/>
    </location>
</feature>
<reference evidence="3" key="2">
    <citation type="submission" date="2020-12" db="EMBL/GenBank/DDBJ databases">
        <title>New Spironucleus salmonicida genome in near-complete chromosomes.</title>
        <authorList>
            <person name="Xu F."/>
            <person name="Kurt Z."/>
            <person name="Jimenez-Gonzalez A."/>
            <person name="Astvaldsson A."/>
            <person name="Andersson J.O."/>
            <person name="Svard S.G."/>
        </authorList>
    </citation>
    <scope>NUCLEOTIDE SEQUENCE</scope>
    <source>
        <strain evidence="3">ATCC 50377</strain>
    </source>
</reference>
<dbReference type="VEuPathDB" id="GiardiaDB:SS50377_23017"/>
<protein>
    <submittedName>
        <fullName evidence="2">Uncharacterized protein</fullName>
    </submittedName>
</protein>
<proteinExistence type="predicted"/>
<keyword evidence="4" id="KW-1185">Reference proteome</keyword>
<dbReference type="AlphaFoldDB" id="V6LTM3"/>
<gene>
    <name evidence="2" type="ORF">SS50377_12291</name>
    <name evidence="3" type="ORF">SS50377_23017</name>
</gene>
<name>V6LTM3_9EUKA</name>
<reference evidence="2 3" key="1">
    <citation type="journal article" date="2014" name="PLoS Genet.">
        <title>The Genome of Spironucleus salmonicida Highlights a Fish Pathogen Adapted to Fluctuating Environments.</title>
        <authorList>
            <person name="Xu F."/>
            <person name="Jerlstrom-Hultqvist J."/>
            <person name="Einarsson E."/>
            <person name="Astvaldsson A."/>
            <person name="Svard S.G."/>
            <person name="Andersson J.O."/>
        </authorList>
    </citation>
    <scope>NUCLEOTIDE SEQUENCE</scope>
    <source>
        <strain evidence="3">ATCC 50377</strain>
    </source>
</reference>
<evidence type="ECO:0000313" key="2">
    <source>
        <dbReference type="EMBL" id="EST47598.1"/>
    </source>
</evidence>
<accession>V6LTM3</accession>
<evidence type="ECO:0000313" key="4">
    <source>
        <dbReference type="Proteomes" id="UP000018208"/>
    </source>
</evidence>